<organism evidence="2 3">
    <name type="scientific">Stieleria magnilauensis</name>
    <dbReference type="NCBI Taxonomy" id="2527963"/>
    <lineage>
        <taxon>Bacteria</taxon>
        <taxon>Pseudomonadati</taxon>
        <taxon>Planctomycetota</taxon>
        <taxon>Planctomycetia</taxon>
        <taxon>Pirellulales</taxon>
        <taxon>Pirellulaceae</taxon>
        <taxon>Stieleria</taxon>
    </lineage>
</organism>
<dbReference type="Gene3D" id="2.60.120.620">
    <property type="entry name" value="q2cbj1_9rhob like domain"/>
    <property type="match status" value="1"/>
</dbReference>
<dbReference type="EMBL" id="CP036432">
    <property type="protein sequence ID" value="QDV85666.1"/>
    <property type="molecule type" value="Genomic_DNA"/>
</dbReference>
<evidence type="ECO:0008006" key="4">
    <source>
        <dbReference type="Google" id="ProtNLM"/>
    </source>
</evidence>
<proteinExistence type="predicted"/>
<feature type="region of interest" description="Disordered" evidence="1">
    <location>
        <begin position="256"/>
        <end position="286"/>
    </location>
</feature>
<dbReference type="Proteomes" id="UP000318081">
    <property type="component" value="Chromosome"/>
</dbReference>
<sequence length="286" mass="32364">MSNDFIQPYEGQTDEAFRAALYAGTVFLLPSSETTLRMRDHCWDRVCQVFGDDPRNASKRLSGDQLFQKAGLLRREFYESDVCRQGIADLLRQTGCDANQHLCDPVRLRVITEGGHHNPAAAPVYYAHRDTWYSNPQCQITWWMPLHPVSKYETFSFLPFYFDRAVDNDSGGFDYRQWTSKGTDLKIGWQDAEAGRRELYPRLQESLPQAQRVAFEAQAGEVIVFSGQHLHQTVPIESGETRLSIDFRTVCLPDHDKGLGPKNVDNRSTGDALAGHIPVSPADRGP</sequence>
<evidence type="ECO:0000256" key="1">
    <source>
        <dbReference type="SAM" id="MobiDB-lite"/>
    </source>
</evidence>
<accession>A0ABX5XY96</accession>
<evidence type="ECO:0000313" key="3">
    <source>
        <dbReference type="Proteomes" id="UP000318081"/>
    </source>
</evidence>
<reference evidence="2 3" key="1">
    <citation type="submission" date="2019-02" db="EMBL/GenBank/DDBJ databases">
        <title>Deep-cultivation of Planctomycetes and their phenomic and genomic characterization uncovers novel biology.</title>
        <authorList>
            <person name="Wiegand S."/>
            <person name="Jogler M."/>
            <person name="Boedeker C."/>
            <person name="Pinto D."/>
            <person name="Vollmers J."/>
            <person name="Rivas-Marin E."/>
            <person name="Kohn T."/>
            <person name="Peeters S.H."/>
            <person name="Heuer A."/>
            <person name="Rast P."/>
            <person name="Oberbeckmann S."/>
            <person name="Bunk B."/>
            <person name="Jeske O."/>
            <person name="Meyerdierks A."/>
            <person name="Storesund J.E."/>
            <person name="Kallscheuer N."/>
            <person name="Luecker S."/>
            <person name="Lage O.M."/>
            <person name="Pohl T."/>
            <person name="Merkel B.J."/>
            <person name="Hornburger P."/>
            <person name="Mueller R.-W."/>
            <person name="Bruemmer F."/>
            <person name="Labrenz M."/>
            <person name="Spormann A.M."/>
            <person name="Op den Camp H."/>
            <person name="Overmann J."/>
            <person name="Amann R."/>
            <person name="Jetten M.S.M."/>
            <person name="Mascher T."/>
            <person name="Medema M.H."/>
            <person name="Devos D.P."/>
            <person name="Kaster A.-K."/>
            <person name="Ovreas L."/>
            <person name="Rohde M."/>
            <person name="Galperin M.Y."/>
            <person name="Jogler C."/>
        </authorList>
    </citation>
    <scope>NUCLEOTIDE SEQUENCE [LARGE SCALE GENOMIC DNA]</scope>
    <source>
        <strain evidence="2 3">TBK1r</strain>
    </source>
</reference>
<keyword evidence="3" id="KW-1185">Reference proteome</keyword>
<gene>
    <name evidence="2" type="ORF">TBK1r_46810</name>
</gene>
<dbReference type="RefSeq" id="WP_145215675.1">
    <property type="nucleotide sequence ID" value="NZ_CP036432.1"/>
</dbReference>
<protein>
    <recommendedName>
        <fullName evidence="4">Fe2OG dioxygenase domain-containing protein</fullName>
    </recommendedName>
</protein>
<name>A0ABX5XY96_9BACT</name>
<dbReference type="SUPFAM" id="SSF51197">
    <property type="entry name" value="Clavaminate synthase-like"/>
    <property type="match status" value="1"/>
</dbReference>
<evidence type="ECO:0000313" key="2">
    <source>
        <dbReference type="EMBL" id="QDV85666.1"/>
    </source>
</evidence>